<feature type="compositionally biased region" description="Polar residues" evidence="1">
    <location>
        <begin position="129"/>
        <end position="142"/>
    </location>
</feature>
<name>A0A5C3FJD0_PSEA2</name>
<evidence type="ECO:0000256" key="1">
    <source>
        <dbReference type="SAM" id="MobiDB-lite"/>
    </source>
</evidence>
<sequence length="223" mass="23761">MAARALLRSASVALLIRSKPKTLHVVFLDQHLSESAGWARQAGLCSAAPGHAAIDRLASDVGGSGLGASVQRRWASVEARVESQRVTGSFHLSRNLHEPGSALRQESAPVLASSKSLKPSDPRKDANPSRISDQEQGLTKQWSILRRPPGKGRDSSPKFQERADAGGHSARSVLKSRDPPQDGQRRESKSGSAKKAGTSSDVRIQIPGPRGKRARGSDGIFLA</sequence>
<dbReference type="RefSeq" id="XP_014658816.1">
    <property type="nucleotide sequence ID" value="XM_014803330.1"/>
</dbReference>
<dbReference type="Proteomes" id="UP000325008">
    <property type="component" value="Unassembled WGS sequence"/>
</dbReference>
<organism evidence="2 3">
    <name type="scientific">Pseudozyma antarctica</name>
    <name type="common">Yeast</name>
    <name type="synonym">Candida antarctica</name>
    <dbReference type="NCBI Taxonomy" id="84753"/>
    <lineage>
        <taxon>Eukaryota</taxon>
        <taxon>Fungi</taxon>
        <taxon>Dikarya</taxon>
        <taxon>Basidiomycota</taxon>
        <taxon>Ustilaginomycotina</taxon>
        <taxon>Ustilaginomycetes</taxon>
        <taxon>Ustilaginales</taxon>
        <taxon>Ustilaginaceae</taxon>
        <taxon>Moesziomyces</taxon>
    </lineage>
</organism>
<evidence type="ECO:0000313" key="3">
    <source>
        <dbReference type="Proteomes" id="UP000325008"/>
    </source>
</evidence>
<protein>
    <submittedName>
        <fullName evidence="2">Uncharacterized protein</fullName>
    </submittedName>
</protein>
<keyword evidence="3" id="KW-1185">Reference proteome</keyword>
<evidence type="ECO:0000313" key="2">
    <source>
        <dbReference type="EMBL" id="SPO43559.1"/>
    </source>
</evidence>
<feature type="compositionally biased region" description="Basic and acidic residues" evidence="1">
    <location>
        <begin position="175"/>
        <end position="189"/>
    </location>
</feature>
<feature type="compositionally biased region" description="Low complexity" evidence="1">
    <location>
        <begin position="190"/>
        <end position="200"/>
    </location>
</feature>
<comment type="caution">
    <text evidence="2">The sequence shown here is derived from an EMBL/GenBank/DDBJ whole genome shotgun (WGS) entry which is preliminary data.</text>
</comment>
<feature type="compositionally biased region" description="Basic and acidic residues" evidence="1">
    <location>
        <begin position="118"/>
        <end position="127"/>
    </location>
</feature>
<proteinExistence type="predicted"/>
<dbReference type="EMBL" id="OOIQ01000002">
    <property type="protein sequence ID" value="SPO43559.1"/>
    <property type="molecule type" value="Genomic_DNA"/>
</dbReference>
<accession>A0A5C3FJD0</accession>
<reference evidence="2" key="1">
    <citation type="submission" date="2018-03" db="EMBL/GenBank/DDBJ databases">
        <authorList>
            <person name="Guldener U."/>
        </authorList>
    </citation>
    <scope>NUCLEOTIDE SEQUENCE [LARGE SCALE GENOMIC DNA]</scope>
    <source>
        <strain evidence="2">ATCC34888</strain>
    </source>
</reference>
<gene>
    <name evidence="2" type="ORF">PSANT_01244</name>
</gene>
<dbReference type="AlphaFoldDB" id="A0A5C3FJD0"/>
<feature type="compositionally biased region" description="Basic and acidic residues" evidence="1">
    <location>
        <begin position="151"/>
        <end position="165"/>
    </location>
</feature>
<feature type="region of interest" description="Disordered" evidence="1">
    <location>
        <begin position="99"/>
        <end position="223"/>
    </location>
</feature>
<dbReference type="OrthoDB" id="10459564at2759"/>